<dbReference type="PANTHER" id="PTHR30576">
    <property type="entry name" value="COLANIC BIOSYNTHESIS UDP-GLUCOSE LIPID CARRIER TRANSFERASE"/>
    <property type="match status" value="1"/>
</dbReference>
<evidence type="ECO:0000313" key="4">
    <source>
        <dbReference type="EMBL" id="QKX52572.1"/>
    </source>
</evidence>
<keyword evidence="2" id="KW-1133">Transmembrane helix</keyword>
<reference evidence="4 5" key="1">
    <citation type="submission" date="2020-04" db="EMBL/GenBank/DDBJ databases">
        <authorList>
            <person name="Pajer P."/>
            <person name="Broz P."/>
        </authorList>
    </citation>
    <scope>NUCLEOTIDE SEQUENCE [LARGE SCALE GENOMIC DNA]</scope>
    <source>
        <strain evidence="5">NRL-ATB46093</strain>
    </source>
</reference>
<keyword evidence="4" id="KW-0808">Transferase</keyword>
<dbReference type="RefSeq" id="WP_115650591.1">
    <property type="nucleotide sequence ID" value="NZ_CP051177.1"/>
</dbReference>
<dbReference type="GO" id="GO:0016780">
    <property type="term" value="F:phosphotransferase activity, for other substituted phosphate groups"/>
    <property type="evidence" value="ECO:0007669"/>
    <property type="project" value="TreeGrafter"/>
</dbReference>
<dbReference type="EMBL" id="CP051177">
    <property type="protein sequence ID" value="QKX52572.1"/>
    <property type="molecule type" value="Genomic_DNA"/>
</dbReference>
<dbReference type="InterPro" id="IPR003362">
    <property type="entry name" value="Bact_transf"/>
</dbReference>
<protein>
    <submittedName>
        <fullName evidence="4">Sugar transferase</fullName>
    </submittedName>
</protein>
<comment type="similarity">
    <text evidence="1">Belongs to the bacterial sugar transferase family.</text>
</comment>
<dbReference type="AlphaFoldDB" id="A0A7H8QG75"/>
<organism evidence="4 5">
    <name type="scientific">Planococcus glaciei</name>
    <dbReference type="NCBI Taxonomy" id="459472"/>
    <lineage>
        <taxon>Bacteria</taxon>
        <taxon>Bacillati</taxon>
        <taxon>Bacillota</taxon>
        <taxon>Bacilli</taxon>
        <taxon>Bacillales</taxon>
        <taxon>Caryophanaceae</taxon>
        <taxon>Planococcus</taxon>
    </lineage>
</organism>
<dbReference type="PANTHER" id="PTHR30576:SF10">
    <property type="entry name" value="SLL5057 PROTEIN"/>
    <property type="match status" value="1"/>
</dbReference>
<proteinExistence type="inferred from homology"/>
<sequence length="227" mass="26076">MQDTRKEPLRDEPRYIHVDEITINNGSRYLFMKRCIDILGAALGLIVLIPLFMIIYLLIKIEGRGGPVFFKQKRIGKGGKPFYMYKFRSMVLDAEALKVTLLERNEASGPVFKIKQDPRITKVGKFIRKTSIDELPQLVNVIKGEMSLVGPRPALPDEVEQYTLFERQRLSVTPGLTCYWQVSGRNNISFHEWVAMDLRYISERNTSVDLGLILKTMLVLFGSKDAY</sequence>
<feature type="domain" description="Bacterial sugar transferase" evidence="3">
    <location>
        <begin position="33"/>
        <end position="221"/>
    </location>
</feature>
<dbReference type="Proteomes" id="UP000509222">
    <property type="component" value="Chromosome"/>
</dbReference>
<evidence type="ECO:0000259" key="3">
    <source>
        <dbReference type="Pfam" id="PF02397"/>
    </source>
</evidence>
<gene>
    <name evidence="4" type="ORF">HF394_02170</name>
</gene>
<evidence type="ECO:0000313" key="5">
    <source>
        <dbReference type="Proteomes" id="UP000509222"/>
    </source>
</evidence>
<reference evidence="5" key="2">
    <citation type="submission" date="2020-06" db="EMBL/GenBank/DDBJ databases">
        <title>Isolation of Planomicrobium glaciei.</title>
        <authorList>
            <person name="Malisova L."/>
            <person name="Safrankova R."/>
            <person name="Jakubu V."/>
            <person name="Spanelova P."/>
        </authorList>
    </citation>
    <scope>NUCLEOTIDE SEQUENCE [LARGE SCALE GENOMIC DNA]</scope>
    <source>
        <strain evidence="5">NRL-ATB46093</strain>
    </source>
</reference>
<accession>A0A7H8QG75</accession>
<keyword evidence="2" id="KW-0812">Transmembrane</keyword>
<dbReference type="Pfam" id="PF02397">
    <property type="entry name" value="Bac_transf"/>
    <property type="match status" value="1"/>
</dbReference>
<name>A0A7H8QG75_9BACL</name>
<evidence type="ECO:0000256" key="1">
    <source>
        <dbReference type="ARBA" id="ARBA00006464"/>
    </source>
</evidence>
<evidence type="ECO:0000256" key="2">
    <source>
        <dbReference type="SAM" id="Phobius"/>
    </source>
</evidence>
<keyword evidence="2" id="KW-0472">Membrane</keyword>
<feature type="transmembrane region" description="Helical" evidence="2">
    <location>
        <begin position="38"/>
        <end position="59"/>
    </location>
</feature>
<keyword evidence="5" id="KW-1185">Reference proteome</keyword>